<dbReference type="InterPro" id="IPR017871">
    <property type="entry name" value="ABC_transporter-like_CS"/>
</dbReference>
<dbReference type="EMBL" id="UOEW01000067">
    <property type="protein sequence ID" value="VAW34224.1"/>
    <property type="molecule type" value="Genomic_DNA"/>
</dbReference>
<evidence type="ECO:0000256" key="1">
    <source>
        <dbReference type="ARBA" id="ARBA00022741"/>
    </source>
</evidence>
<gene>
    <name evidence="4" type="ORF">MNBD_GAMMA01-837</name>
</gene>
<dbReference type="SMART" id="SM00382">
    <property type="entry name" value="AAA"/>
    <property type="match status" value="1"/>
</dbReference>
<sequence length="310" mass="33655">MIEIKQLSKSFADITAVDDVSFTAKGGEIFGLLGPNGAGKSTIINCISGLIPVTAGSITINSFNIASDGTRAKQSLGLVPQELALYEDLSSHENLIFWGSAYGMSGASLEQRIQQILTSVGLESRQKEPVKQFSGGMKRRLNFACAILHKPAALLLDEPTVGVDPQSREHLLQAIIELKQAGTAVIYTTHYMEEAEKLCDNLAIIDQGKIIASGTVDDLRAQVGERDLITLKGSFNQLKDKTFIENLNAEILELSELEIRLLIADASKHLTELLNTVETKHGKVDQVAIQQANLESLFIKLTGRALRDVA</sequence>
<protein>
    <submittedName>
        <fullName evidence="4">Efflux ABC transporter, ATP-binding protein</fullName>
    </submittedName>
</protein>
<dbReference type="GO" id="GO:0005524">
    <property type="term" value="F:ATP binding"/>
    <property type="evidence" value="ECO:0007669"/>
    <property type="project" value="UniProtKB-KW"/>
</dbReference>
<dbReference type="PANTHER" id="PTHR43582:SF2">
    <property type="entry name" value="LINEARMYCIN RESISTANCE ATP-BINDING PROTEIN LNRL"/>
    <property type="match status" value="1"/>
</dbReference>
<evidence type="ECO:0000313" key="4">
    <source>
        <dbReference type="EMBL" id="VAW34224.1"/>
    </source>
</evidence>
<dbReference type="Pfam" id="PF00005">
    <property type="entry name" value="ABC_tran"/>
    <property type="match status" value="1"/>
</dbReference>
<dbReference type="InterPro" id="IPR003439">
    <property type="entry name" value="ABC_transporter-like_ATP-bd"/>
</dbReference>
<dbReference type="GO" id="GO:0016887">
    <property type="term" value="F:ATP hydrolysis activity"/>
    <property type="evidence" value="ECO:0007669"/>
    <property type="project" value="InterPro"/>
</dbReference>
<feature type="domain" description="ABC transporter" evidence="3">
    <location>
        <begin position="2"/>
        <end position="232"/>
    </location>
</feature>
<dbReference type="PROSITE" id="PS50893">
    <property type="entry name" value="ABC_TRANSPORTER_2"/>
    <property type="match status" value="1"/>
</dbReference>
<dbReference type="AlphaFoldDB" id="A0A3B0VRY4"/>
<dbReference type="PROSITE" id="PS00211">
    <property type="entry name" value="ABC_TRANSPORTER_1"/>
    <property type="match status" value="1"/>
</dbReference>
<reference evidence="4" key="1">
    <citation type="submission" date="2018-06" db="EMBL/GenBank/DDBJ databases">
        <authorList>
            <person name="Zhirakovskaya E."/>
        </authorList>
    </citation>
    <scope>NUCLEOTIDE SEQUENCE</scope>
</reference>
<dbReference type="PANTHER" id="PTHR43582">
    <property type="entry name" value="LINEARMYCIN RESISTANCE ATP-BINDING PROTEIN LNRL"/>
    <property type="match status" value="1"/>
</dbReference>
<evidence type="ECO:0000256" key="2">
    <source>
        <dbReference type="ARBA" id="ARBA00022840"/>
    </source>
</evidence>
<organism evidence="4">
    <name type="scientific">hydrothermal vent metagenome</name>
    <dbReference type="NCBI Taxonomy" id="652676"/>
    <lineage>
        <taxon>unclassified sequences</taxon>
        <taxon>metagenomes</taxon>
        <taxon>ecological metagenomes</taxon>
    </lineage>
</organism>
<dbReference type="Gene3D" id="3.40.50.300">
    <property type="entry name" value="P-loop containing nucleotide triphosphate hydrolases"/>
    <property type="match status" value="1"/>
</dbReference>
<dbReference type="InterPro" id="IPR003593">
    <property type="entry name" value="AAA+_ATPase"/>
</dbReference>
<keyword evidence="1" id="KW-0547">Nucleotide-binding</keyword>
<evidence type="ECO:0000259" key="3">
    <source>
        <dbReference type="PROSITE" id="PS50893"/>
    </source>
</evidence>
<keyword evidence="2 4" id="KW-0067">ATP-binding</keyword>
<name>A0A3B0VRY4_9ZZZZ</name>
<dbReference type="InterPro" id="IPR027417">
    <property type="entry name" value="P-loop_NTPase"/>
</dbReference>
<proteinExistence type="predicted"/>
<accession>A0A3B0VRY4</accession>
<dbReference type="SUPFAM" id="SSF52540">
    <property type="entry name" value="P-loop containing nucleoside triphosphate hydrolases"/>
    <property type="match status" value="1"/>
</dbReference>